<protein>
    <submittedName>
        <fullName evidence="1">Uncharacterized protein</fullName>
    </submittedName>
</protein>
<keyword evidence="2" id="KW-1185">Reference proteome</keyword>
<gene>
    <name evidence="1" type="ORF">RRF57_010343</name>
</gene>
<dbReference type="AlphaFoldDB" id="A0AAN7UL29"/>
<evidence type="ECO:0000313" key="2">
    <source>
        <dbReference type="Proteomes" id="UP001305414"/>
    </source>
</evidence>
<proteinExistence type="predicted"/>
<sequence length="71" mass="7777">MARYHAVYGAVVSFMRLNESDLDATSPEWIEQSVLTLCNVESEVVVISGCTTTTPTSSQHGQFLLDGPRDD</sequence>
<comment type="caution">
    <text evidence="1">The sequence shown here is derived from an EMBL/GenBank/DDBJ whole genome shotgun (WGS) entry which is preliminary data.</text>
</comment>
<organism evidence="1 2">
    <name type="scientific">Xylaria bambusicola</name>
    <dbReference type="NCBI Taxonomy" id="326684"/>
    <lineage>
        <taxon>Eukaryota</taxon>
        <taxon>Fungi</taxon>
        <taxon>Dikarya</taxon>
        <taxon>Ascomycota</taxon>
        <taxon>Pezizomycotina</taxon>
        <taxon>Sordariomycetes</taxon>
        <taxon>Xylariomycetidae</taxon>
        <taxon>Xylariales</taxon>
        <taxon>Xylariaceae</taxon>
        <taxon>Xylaria</taxon>
    </lineage>
</organism>
<reference evidence="1 2" key="1">
    <citation type="submission" date="2023-10" db="EMBL/GenBank/DDBJ databases">
        <title>Draft genome sequence of Xylaria bambusicola isolate GMP-LS, the root and basal stem rot pathogen of sugarcane in Indonesia.</title>
        <authorList>
            <person name="Selvaraj P."/>
            <person name="Muralishankar V."/>
            <person name="Muruganantham S."/>
            <person name="Sp S."/>
            <person name="Haryani S."/>
            <person name="Lau K.J.X."/>
            <person name="Naqvi N.I."/>
        </authorList>
    </citation>
    <scope>NUCLEOTIDE SEQUENCE [LARGE SCALE GENOMIC DNA]</scope>
    <source>
        <strain evidence="1">GMP-LS</strain>
    </source>
</reference>
<evidence type="ECO:0000313" key="1">
    <source>
        <dbReference type="EMBL" id="KAK5634630.1"/>
    </source>
</evidence>
<name>A0AAN7UL29_9PEZI</name>
<accession>A0AAN7UL29</accession>
<dbReference type="EMBL" id="JAWHQM010000043">
    <property type="protein sequence ID" value="KAK5634630.1"/>
    <property type="molecule type" value="Genomic_DNA"/>
</dbReference>
<dbReference type="Proteomes" id="UP001305414">
    <property type="component" value="Unassembled WGS sequence"/>
</dbReference>